<feature type="region of interest" description="Disordered" evidence="2">
    <location>
        <begin position="161"/>
        <end position="183"/>
    </location>
</feature>
<dbReference type="GO" id="GO:0030688">
    <property type="term" value="C:preribosome, small subunit precursor"/>
    <property type="evidence" value="ECO:0007669"/>
    <property type="project" value="TreeGrafter"/>
</dbReference>
<accession>A0AAN8A8K9</accession>
<name>A0AAN8A8K9_9SACH</name>
<evidence type="ECO:0008006" key="5">
    <source>
        <dbReference type="Google" id="ProtNLM"/>
    </source>
</evidence>
<proteinExistence type="inferred from homology"/>
<dbReference type="PANTHER" id="PTHR21531">
    <property type="entry name" value="LOW-TEMPERATURE VIABILITY PROTEIN LTV1-RELATED"/>
    <property type="match status" value="1"/>
</dbReference>
<feature type="region of interest" description="Disordered" evidence="2">
    <location>
        <begin position="421"/>
        <end position="460"/>
    </location>
</feature>
<protein>
    <recommendedName>
        <fullName evidence="5">Low temperature viability protein</fullName>
    </recommendedName>
</protein>
<dbReference type="Proteomes" id="UP001306508">
    <property type="component" value="Unassembled WGS sequence"/>
</dbReference>
<dbReference type="GO" id="GO:0042274">
    <property type="term" value="P:ribosomal small subunit biogenesis"/>
    <property type="evidence" value="ECO:0007669"/>
    <property type="project" value="InterPro"/>
</dbReference>
<dbReference type="GO" id="GO:0000056">
    <property type="term" value="P:ribosomal small subunit export from nucleus"/>
    <property type="evidence" value="ECO:0007669"/>
    <property type="project" value="TreeGrafter"/>
</dbReference>
<dbReference type="AlphaFoldDB" id="A0AAN8A8K9"/>
<comment type="similarity">
    <text evidence="1">Belongs to the LTV1 family.</text>
</comment>
<dbReference type="InterPro" id="IPR007307">
    <property type="entry name" value="Ltv1"/>
</dbReference>
<keyword evidence="4" id="KW-1185">Reference proteome</keyword>
<feature type="compositionally biased region" description="Low complexity" evidence="2">
    <location>
        <begin position="442"/>
        <end position="460"/>
    </location>
</feature>
<sequence length="460" mass="53461">MFKKKNTQKFVVVHRDHDDPDYYNDNEAEHVFVPVDDLNKKHQKTKKKSFASASEDKNIASNKIAVSHEPGKAALYGISFDDSKYDYMQHLKPIGQNPNAVFIPAKFGRNNKNNKQYLRHQQNIEDAISGFKPDLNPDLREVLEALEDEAYVVNDDVKMTKRDDKGKSSSTAEKSIESNEADYLDEEDDIFAELLEGGAADEDEQDYLYDNDGSNFYRQDEWDIEDEMNNYENDHYLNEENSEILGQVNQLDDLHMIDYQNDVRRFQEEQKKNKYKDYVESDNEFLSEDEDGFGNGINEENDTLGDLPSINNRKLKSGKNKRKQRHKKGAMSDISGFSMSSSAIARTETMTVLDDRYDNIIDGYENYQEEQEKDEENYKPFNMAEERSDFESMLDDFLDNYELDISGRKLVKKDPELQKYKDAADKVSKGKLSMKRNREKQQQQNKEINSISNSLSSLKF</sequence>
<organism evidence="3 4">
    <name type="scientific">Arxiozyma heterogenica</name>
    <dbReference type="NCBI Taxonomy" id="278026"/>
    <lineage>
        <taxon>Eukaryota</taxon>
        <taxon>Fungi</taxon>
        <taxon>Dikarya</taxon>
        <taxon>Ascomycota</taxon>
        <taxon>Saccharomycotina</taxon>
        <taxon>Saccharomycetes</taxon>
        <taxon>Saccharomycetales</taxon>
        <taxon>Saccharomycetaceae</taxon>
        <taxon>Arxiozyma</taxon>
    </lineage>
</organism>
<feature type="region of interest" description="Disordered" evidence="2">
    <location>
        <begin position="286"/>
        <end position="334"/>
    </location>
</feature>
<dbReference type="GO" id="GO:0005634">
    <property type="term" value="C:nucleus"/>
    <property type="evidence" value="ECO:0007669"/>
    <property type="project" value="TreeGrafter"/>
</dbReference>
<evidence type="ECO:0000313" key="3">
    <source>
        <dbReference type="EMBL" id="KAK5780281.1"/>
    </source>
</evidence>
<dbReference type="GO" id="GO:0005829">
    <property type="term" value="C:cytosol"/>
    <property type="evidence" value="ECO:0007669"/>
    <property type="project" value="TreeGrafter"/>
</dbReference>
<evidence type="ECO:0000256" key="2">
    <source>
        <dbReference type="SAM" id="MobiDB-lite"/>
    </source>
</evidence>
<comment type="caution">
    <text evidence="3">The sequence shown here is derived from an EMBL/GenBank/DDBJ whole genome shotgun (WGS) entry which is preliminary data.</text>
</comment>
<dbReference type="Pfam" id="PF04180">
    <property type="entry name" value="LTV"/>
    <property type="match status" value="1"/>
</dbReference>
<evidence type="ECO:0000256" key="1">
    <source>
        <dbReference type="ARBA" id="ARBA00009078"/>
    </source>
</evidence>
<feature type="compositionally biased region" description="Basic residues" evidence="2">
    <location>
        <begin position="313"/>
        <end position="329"/>
    </location>
</feature>
<dbReference type="EMBL" id="JAWIZZ010000043">
    <property type="protein sequence ID" value="KAK5780281.1"/>
    <property type="molecule type" value="Genomic_DNA"/>
</dbReference>
<evidence type="ECO:0000313" key="4">
    <source>
        <dbReference type="Proteomes" id="UP001306508"/>
    </source>
</evidence>
<dbReference type="PANTHER" id="PTHR21531:SF0">
    <property type="entry name" value="PROTEIN LTV1 HOMOLOG"/>
    <property type="match status" value="1"/>
</dbReference>
<gene>
    <name evidence="3" type="ORF">RI543_002320</name>
</gene>
<reference evidence="4" key="1">
    <citation type="submission" date="2023-07" db="EMBL/GenBank/DDBJ databases">
        <title>A draft genome of Kazachstania heterogenica Y-27499.</title>
        <authorList>
            <person name="Donic C."/>
            <person name="Kralova J.S."/>
            <person name="Fidel L."/>
            <person name="Ben-Dor S."/>
            <person name="Jung S."/>
        </authorList>
    </citation>
    <scope>NUCLEOTIDE SEQUENCE [LARGE SCALE GENOMIC DNA]</scope>
    <source>
        <strain evidence="4">Y27499</strain>
    </source>
</reference>